<reference evidence="2 3" key="1">
    <citation type="submission" date="2023-06" db="EMBL/GenBank/DDBJ databases">
        <title>Sporosarcina sp. nov., isolated from Korean traditional fermented seafood 'Jeotgal'.</title>
        <authorList>
            <person name="Yang A.I."/>
            <person name="Shin N.-R."/>
        </authorList>
    </citation>
    <scope>NUCLEOTIDE SEQUENCE [LARGE SCALE GENOMIC DNA]</scope>
    <source>
        <strain evidence="2 3">KCTC13119</strain>
    </source>
</reference>
<keyword evidence="1" id="KW-1133">Transmembrane helix</keyword>
<dbReference type="Proteomes" id="UP001282284">
    <property type="component" value="Unassembled WGS sequence"/>
</dbReference>
<feature type="transmembrane region" description="Helical" evidence="1">
    <location>
        <begin position="7"/>
        <end position="27"/>
    </location>
</feature>
<dbReference type="RefSeq" id="WP_317943529.1">
    <property type="nucleotide sequence ID" value="NZ_JAUBDI010000006.1"/>
</dbReference>
<feature type="transmembrane region" description="Helical" evidence="1">
    <location>
        <begin position="69"/>
        <end position="101"/>
    </location>
</feature>
<organism evidence="2 3">
    <name type="scientific">Sporosarcina saromensis</name>
    <dbReference type="NCBI Taxonomy" id="359365"/>
    <lineage>
        <taxon>Bacteria</taxon>
        <taxon>Bacillati</taxon>
        <taxon>Bacillota</taxon>
        <taxon>Bacilli</taxon>
        <taxon>Bacillales</taxon>
        <taxon>Caryophanaceae</taxon>
        <taxon>Sporosarcina</taxon>
    </lineage>
</organism>
<proteinExistence type="predicted"/>
<sequence>MGKIGTILLVLLNLLTTIPICIAVYLMTSASLEGATFQVIVFLIVITIIELLKWVAFYFCIFKEAMRPLIFFALYAFALSVAYPALFPVSILYGVAIFLIYQRSVNENV</sequence>
<feature type="transmembrane region" description="Helical" evidence="1">
    <location>
        <begin position="39"/>
        <end position="62"/>
    </location>
</feature>
<evidence type="ECO:0000313" key="2">
    <source>
        <dbReference type="EMBL" id="MDW0113290.1"/>
    </source>
</evidence>
<dbReference type="EMBL" id="JAUBDI010000006">
    <property type="protein sequence ID" value="MDW0113290.1"/>
    <property type="molecule type" value="Genomic_DNA"/>
</dbReference>
<accession>A0ABU4GAD0</accession>
<evidence type="ECO:0000313" key="3">
    <source>
        <dbReference type="Proteomes" id="UP001282284"/>
    </source>
</evidence>
<evidence type="ECO:0000256" key="1">
    <source>
        <dbReference type="SAM" id="Phobius"/>
    </source>
</evidence>
<keyword evidence="1" id="KW-0812">Transmembrane</keyword>
<protein>
    <submittedName>
        <fullName evidence="2">Uncharacterized protein</fullName>
    </submittedName>
</protein>
<comment type="caution">
    <text evidence="2">The sequence shown here is derived from an EMBL/GenBank/DDBJ whole genome shotgun (WGS) entry which is preliminary data.</text>
</comment>
<name>A0ABU4GAD0_9BACL</name>
<keyword evidence="1" id="KW-0472">Membrane</keyword>
<keyword evidence="3" id="KW-1185">Reference proteome</keyword>
<gene>
    <name evidence="2" type="ORF">QT711_08820</name>
</gene>